<reference evidence="8 10" key="1">
    <citation type="journal article" date="2008" name="Science">
        <title>The Physcomitrella genome reveals evolutionary insights into the conquest of land by plants.</title>
        <authorList>
            <person name="Rensing S."/>
            <person name="Lang D."/>
            <person name="Zimmer A."/>
            <person name="Terry A."/>
            <person name="Salamov A."/>
            <person name="Shapiro H."/>
            <person name="Nishiyama T."/>
            <person name="Perroud P.-F."/>
            <person name="Lindquist E."/>
            <person name="Kamisugi Y."/>
            <person name="Tanahashi T."/>
            <person name="Sakakibara K."/>
            <person name="Fujita T."/>
            <person name="Oishi K."/>
            <person name="Shin-I T."/>
            <person name="Kuroki Y."/>
            <person name="Toyoda A."/>
            <person name="Suzuki Y."/>
            <person name="Hashimoto A."/>
            <person name="Yamaguchi K."/>
            <person name="Sugano A."/>
            <person name="Kohara Y."/>
            <person name="Fujiyama A."/>
            <person name="Anterola A."/>
            <person name="Aoki S."/>
            <person name="Ashton N."/>
            <person name="Barbazuk W.B."/>
            <person name="Barker E."/>
            <person name="Bennetzen J."/>
            <person name="Bezanilla M."/>
            <person name="Blankenship R."/>
            <person name="Cho S.H."/>
            <person name="Dutcher S."/>
            <person name="Estelle M."/>
            <person name="Fawcett J.A."/>
            <person name="Gundlach H."/>
            <person name="Hanada K."/>
            <person name="Heyl A."/>
            <person name="Hicks K.A."/>
            <person name="Hugh J."/>
            <person name="Lohr M."/>
            <person name="Mayer K."/>
            <person name="Melkozernov A."/>
            <person name="Murata T."/>
            <person name="Nelson D."/>
            <person name="Pils B."/>
            <person name="Prigge M."/>
            <person name="Reiss B."/>
            <person name="Renner T."/>
            <person name="Rombauts S."/>
            <person name="Rushton P."/>
            <person name="Sanderfoot A."/>
            <person name="Schween G."/>
            <person name="Shiu S.-H."/>
            <person name="Stueber K."/>
            <person name="Theodoulou F.L."/>
            <person name="Tu H."/>
            <person name="Van de Peer Y."/>
            <person name="Verrier P.J."/>
            <person name="Waters E."/>
            <person name="Wood A."/>
            <person name="Yang L."/>
            <person name="Cove D."/>
            <person name="Cuming A."/>
            <person name="Hasebe M."/>
            <person name="Lucas S."/>
            <person name="Mishler D.B."/>
            <person name="Reski R."/>
            <person name="Grigoriev I."/>
            <person name="Quatrano R.S."/>
            <person name="Boore J.L."/>
        </authorList>
    </citation>
    <scope>NUCLEOTIDE SEQUENCE [LARGE SCALE GENOMIC DNA]</scope>
    <source>
        <strain evidence="9 10">cv. Gransden 2004</strain>
    </source>
</reference>
<evidence type="ECO:0000256" key="2">
    <source>
        <dbReference type="ARBA" id="ARBA00012418"/>
    </source>
</evidence>
<dbReference type="Gramene" id="Pp3c1_31220V3.1">
    <property type="protein sequence ID" value="PAC:32969116.CDS.1"/>
    <property type="gene ID" value="Pp3c1_31220"/>
</dbReference>
<accession>A9T600</accession>
<keyword evidence="10" id="KW-1185">Reference proteome</keyword>
<organism evidence="8">
    <name type="scientific">Physcomitrium patens</name>
    <name type="common">Spreading-leaved earth moss</name>
    <name type="synonym">Physcomitrella patens</name>
    <dbReference type="NCBI Taxonomy" id="3218"/>
    <lineage>
        <taxon>Eukaryota</taxon>
        <taxon>Viridiplantae</taxon>
        <taxon>Streptophyta</taxon>
        <taxon>Embryophyta</taxon>
        <taxon>Bryophyta</taxon>
        <taxon>Bryophytina</taxon>
        <taxon>Bryopsida</taxon>
        <taxon>Funariidae</taxon>
        <taxon>Funariales</taxon>
        <taxon>Funariaceae</taxon>
        <taxon>Physcomitrium</taxon>
    </lineage>
</organism>
<dbReference type="InParanoid" id="A9T600"/>
<dbReference type="eggNOG" id="KOG0214">
    <property type="taxonomic scope" value="Eukaryota"/>
</dbReference>
<keyword evidence="3" id="KW-0240">DNA-directed RNA polymerase</keyword>
<evidence type="ECO:0000256" key="5">
    <source>
        <dbReference type="ARBA" id="ARBA00022695"/>
    </source>
</evidence>
<reference evidence="9" key="3">
    <citation type="submission" date="2020-12" db="UniProtKB">
        <authorList>
            <consortium name="EnsemblPlants"/>
        </authorList>
    </citation>
    <scope>IDENTIFICATION</scope>
</reference>
<dbReference type="Proteomes" id="UP000006727">
    <property type="component" value="Chromosome 1"/>
</dbReference>
<dbReference type="STRING" id="3218.A9T600"/>
<dbReference type="GO" id="GO:0032549">
    <property type="term" value="F:ribonucleoside binding"/>
    <property type="evidence" value="ECO:0007669"/>
    <property type="project" value="InterPro"/>
</dbReference>
<dbReference type="PaxDb" id="3218-PP1S171_9V6.1"/>
<dbReference type="EC" id="2.7.7.6" evidence="2"/>
<dbReference type="PANTHER" id="PTHR20856">
    <property type="entry name" value="DNA-DIRECTED RNA POLYMERASE I SUBUNIT 2"/>
    <property type="match status" value="1"/>
</dbReference>
<dbReference type="EMBL" id="ABEU02000001">
    <property type="protein sequence ID" value="PNR63003.1"/>
    <property type="molecule type" value="Genomic_DNA"/>
</dbReference>
<dbReference type="GO" id="GO:0006351">
    <property type="term" value="P:DNA-templated transcription"/>
    <property type="evidence" value="ECO:0007669"/>
    <property type="project" value="InterPro"/>
</dbReference>
<evidence type="ECO:0000313" key="9">
    <source>
        <dbReference type="EnsemblPlants" id="PAC:32969116.CDS.1"/>
    </source>
</evidence>
<dbReference type="SUPFAM" id="SSF64484">
    <property type="entry name" value="beta and beta-prime subunits of DNA dependent RNA-polymerase"/>
    <property type="match status" value="1"/>
</dbReference>
<sequence length="131" mass="14981">MVEADCETAIPWPRAARLRNLTYLAPFYVDVTKLVIRKTEDGEDTEQEDLSKVYIGKVPIMLRSRYCAPSENSDKDLTELGECPCDQGGYFIIYDGEKVLIAQEKMSTNHVYVIKKRQPNEYCYVAEVSSD</sequence>
<dbReference type="GO" id="GO:0000428">
    <property type="term" value="C:DNA-directed RNA polymerase complex"/>
    <property type="evidence" value="ECO:0007669"/>
    <property type="project" value="UniProtKB-KW"/>
</dbReference>
<protein>
    <recommendedName>
        <fullName evidence="2">DNA-directed RNA polymerase</fullName>
        <ecNumber evidence="2">2.7.7.6</ecNumber>
    </recommendedName>
</protein>
<evidence type="ECO:0000259" key="7">
    <source>
        <dbReference type="Pfam" id="PF04563"/>
    </source>
</evidence>
<dbReference type="AlphaFoldDB" id="A9T600"/>
<evidence type="ECO:0000313" key="10">
    <source>
        <dbReference type="Proteomes" id="UP000006727"/>
    </source>
</evidence>
<keyword evidence="6" id="KW-0804">Transcription</keyword>
<dbReference type="EnsemblPlants" id="Pp3c1_31220V3.1">
    <property type="protein sequence ID" value="PAC:32969116.CDS.1"/>
    <property type="gene ID" value="Pp3c1_31220"/>
</dbReference>
<dbReference type="FunFam" id="3.90.1100.10:FF:000018">
    <property type="entry name" value="DNA-directed RNA polymerase subunit beta"/>
    <property type="match status" value="1"/>
</dbReference>
<proteinExistence type="inferred from homology"/>
<evidence type="ECO:0000256" key="6">
    <source>
        <dbReference type="ARBA" id="ARBA00023163"/>
    </source>
</evidence>
<comment type="similarity">
    <text evidence="1">Belongs to the RNA polymerase beta chain family.</text>
</comment>
<dbReference type="HOGENOM" id="CLU_1931089_0_0_1"/>
<evidence type="ECO:0000256" key="1">
    <source>
        <dbReference type="ARBA" id="ARBA00006835"/>
    </source>
</evidence>
<feature type="domain" description="RNA polymerase beta subunit protrusion" evidence="7">
    <location>
        <begin position="3"/>
        <end position="105"/>
    </location>
</feature>
<evidence type="ECO:0000256" key="4">
    <source>
        <dbReference type="ARBA" id="ARBA00022679"/>
    </source>
</evidence>
<evidence type="ECO:0000313" key="8">
    <source>
        <dbReference type="EMBL" id="PNR63003.1"/>
    </source>
</evidence>
<dbReference type="Pfam" id="PF04563">
    <property type="entry name" value="RNA_pol_Rpb2_1"/>
    <property type="match status" value="1"/>
</dbReference>
<dbReference type="GO" id="GO:0003677">
    <property type="term" value="F:DNA binding"/>
    <property type="evidence" value="ECO:0007669"/>
    <property type="project" value="InterPro"/>
</dbReference>
<keyword evidence="4" id="KW-0808">Transferase</keyword>
<dbReference type="Gene3D" id="3.90.1100.10">
    <property type="match status" value="1"/>
</dbReference>
<dbReference type="InterPro" id="IPR015712">
    <property type="entry name" value="DNA-dir_RNA_pol_su2"/>
</dbReference>
<name>A9T600_PHYPA</name>
<keyword evidence="5" id="KW-0548">Nucleotidyltransferase</keyword>
<reference evidence="8 10" key="2">
    <citation type="journal article" date="2018" name="Plant J.">
        <title>The Physcomitrella patens chromosome-scale assembly reveals moss genome structure and evolution.</title>
        <authorList>
            <person name="Lang D."/>
            <person name="Ullrich K.K."/>
            <person name="Murat F."/>
            <person name="Fuchs J."/>
            <person name="Jenkins J."/>
            <person name="Haas F.B."/>
            <person name="Piednoel M."/>
            <person name="Gundlach H."/>
            <person name="Van Bel M."/>
            <person name="Meyberg R."/>
            <person name="Vives C."/>
            <person name="Morata J."/>
            <person name="Symeonidi A."/>
            <person name="Hiss M."/>
            <person name="Muchero W."/>
            <person name="Kamisugi Y."/>
            <person name="Saleh O."/>
            <person name="Blanc G."/>
            <person name="Decker E.L."/>
            <person name="van Gessel N."/>
            <person name="Grimwood J."/>
            <person name="Hayes R.D."/>
            <person name="Graham S.W."/>
            <person name="Gunter L.E."/>
            <person name="McDaniel S.F."/>
            <person name="Hoernstein S.N.W."/>
            <person name="Larsson A."/>
            <person name="Li F.W."/>
            <person name="Perroud P.F."/>
            <person name="Phillips J."/>
            <person name="Ranjan P."/>
            <person name="Rokshar D.S."/>
            <person name="Rothfels C.J."/>
            <person name="Schneider L."/>
            <person name="Shu S."/>
            <person name="Stevenson D.W."/>
            <person name="Thummler F."/>
            <person name="Tillich M."/>
            <person name="Villarreal Aguilar J.C."/>
            <person name="Widiez T."/>
            <person name="Wong G.K."/>
            <person name="Wymore A."/>
            <person name="Zhang Y."/>
            <person name="Zimmer A.D."/>
            <person name="Quatrano R.S."/>
            <person name="Mayer K.F.X."/>
            <person name="Goodstein D."/>
            <person name="Casacuberta J.M."/>
            <person name="Vandepoele K."/>
            <person name="Reski R."/>
            <person name="Cuming A.C."/>
            <person name="Tuskan G.A."/>
            <person name="Maumus F."/>
            <person name="Salse J."/>
            <person name="Schmutz J."/>
            <person name="Rensing S.A."/>
        </authorList>
    </citation>
    <scope>NUCLEOTIDE SEQUENCE [LARGE SCALE GENOMIC DNA]</scope>
    <source>
        <strain evidence="9 10">cv. Gransden 2004</strain>
    </source>
</reference>
<evidence type="ECO:0000256" key="3">
    <source>
        <dbReference type="ARBA" id="ARBA00022478"/>
    </source>
</evidence>
<gene>
    <name evidence="8" type="ORF">PHYPA_001428</name>
</gene>
<dbReference type="InterPro" id="IPR007644">
    <property type="entry name" value="RNA_pol_bsu_protrusion"/>
</dbReference>
<dbReference type="GO" id="GO:0003899">
    <property type="term" value="F:DNA-directed RNA polymerase activity"/>
    <property type="evidence" value="ECO:0007669"/>
    <property type="project" value="UniProtKB-EC"/>
</dbReference>